<dbReference type="GO" id="GO:0005509">
    <property type="term" value="F:calcium ion binding"/>
    <property type="evidence" value="ECO:0007669"/>
    <property type="project" value="TreeGrafter"/>
</dbReference>
<dbReference type="PANTHER" id="PTHR45911">
    <property type="entry name" value="C2 DOMAIN-CONTAINING PROTEIN"/>
    <property type="match status" value="1"/>
</dbReference>
<feature type="domain" description="C2" evidence="3">
    <location>
        <begin position="7"/>
        <end position="124"/>
    </location>
</feature>
<organism evidence="4 5">
    <name type="scientific">Dentiscutata erythropus</name>
    <dbReference type="NCBI Taxonomy" id="1348616"/>
    <lineage>
        <taxon>Eukaryota</taxon>
        <taxon>Fungi</taxon>
        <taxon>Fungi incertae sedis</taxon>
        <taxon>Mucoromycota</taxon>
        <taxon>Glomeromycotina</taxon>
        <taxon>Glomeromycetes</taxon>
        <taxon>Diversisporales</taxon>
        <taxon>Gigasporaceae</taxon>
        <taxon>Dentiscutata</taxon>
    </lineage>
</organism>
<dbReference type="OrthoDB" id="270970at2759"/>
<evidence type="ECO:0000259" key="3">
    <source>
        <dbReference type="PROSITE" id="PS50004"/>
    </source>
</evidence>
<dbReference type="Gene3D" id="2.60.40.150">
    <property type="entry name" value="C2 domain"/>
    <property type="match status" value="1"/>
</dbReference>
<reference evidence="4" key="1">
    <citation type="submission" date="2021-06" db="EMBL/GenBank/DDBJ databases">
        <authorList>
            <person name="Kallberg Y."/>
            <person name="Tangrot J."/>
            <person name="Rosling A."/>
        </authorList>
    </citation>
    <scope>NUCLEOTIDE SEQUENCE</scope>
    <source>
        <strain evidence="4">MA453B</strain>
    </source>
</reference>
<dbReference type="PROSITE" id="PS50004">
    <property type="entry name" value="C2"/>
    <property type="match status" value="1"/>
</dbReference>
<dbReference type="PRINTS" id="PR00360">
    <property type="entry name" value="C2DOMAIN"/>
</dbReference>
<evidence type="ECO:0000256" key="1">
    <source>
        <dbReference type="ARBA" id="ARBA00022723"/>
    </source>
</evidence>
<dbReference type="EMBL" id="CAJVPY010010856">
    <property type="protein sequence ID" value="CAG8722362.1"/>
    <property type="molecule type" value="Genomic_DNA"/>
</dbReference>
<dbReference type="SUPFAM" id="SSF49562">
    <property type="entry name" value="C2 domain (Calcium/lipid-binding domain, CaLB)"/>
    <property type="match status" value="1"/>
</dbReference>
<dbReference type="SMART" id="SM00239">
    <property type="entry name" value="C2"/>
    <property type="match status" value="1"/>
</dbReference>
<dbReference type="PANTHER" id="PTHR45911:SF4">
    <property type="entry name" value="MULTIPLE C2 AND TRANSMEMBRANE DOMAIN-CONTAINING PROTEIN"/>
    <property type="match status" value="1"/>
</dbReference>
<comment type="caution">
    <text evidence="4">The sequence shown here is derived from an EMBL/GenBank/DDBJ whole genome shotgun (WGS) entry which is preliminary data.</text>
</comment>
<dbReference type="AlphaFoldDB" id="A0A9N9I761"/>
<accession>A0A9N9I761</accession>
<keyword evidence="5" id="KW-1185">Reference proteome</keyword>
<dbReference type="Proteomes" id="UP000789405">
    <property type="component" value="Unassembled WGS sequence"/>
</dbReference>
<proteinExistence type="predicted"/>
<protein>
    <submittedName>
        <fullName evidence="4">11488_t:CDS:1</fullName>
    </submittedName>
</protein>
<evidence type="ECO:0000313" key="5">
    <source>
        <dbReference type="Proteomes" id="UP000789405"/>
    </source>
</evidence>
<evidence type="ECO:0000313" key="4">
    <source>
        <dbReference type="EMBL" id="CAG8722362.1"/>
    </source>
</evidence>
<dbReference type="CDD" id="cd00030">
    <property type="entry name" value="C2"/>
    <property type="match status" value="1"/>
</dbReference>
<keyword evidence="1" id="KW-0479">Metal-binding</keyword>
<dbReference type="GO" id="GO:0016020">
    <property type="term" value="C:membrane"/>
    <property type="evidence" value="ECO:0007669"/>
    <property type="project" value="TreeGrafter"/>
</dbReference>
<dbReference type="InterPro" id="IPR035892">
    <property type="entry name" value="C2_domain_sf"/>
</dbReference>
<dbReference type="Pfam" id="PF00168">
    <property type="entry name" value="C2"/>
    <property type="match status" value="1"/>
</dbReference>
<name>A0A9N9I761_9GLOM</name>
<dbReference type="InterPro" id="IPR000008">
    <property type="entry name" value="C2_dom"/>
</dbReference>
<gene>
    <name evidence="4" type="ORF">DERYTH_LOCUS14423</name>
</gene>
<feature type="non-terminal residue" evidence="4">
    <location>
        <position position="152"/>
    </location>
</feature>
<evidence type="ECO:0000256" key="2">
    <source>
        <dbReference type="ARBA" id="ARBA00022837"/>
    </source>
</evidence>
<keyword evidence="2" id="KW-0106">Calcium</keyword>
<sequence length="152" mass="17278">ARNKFSFKEKIKKTRHHNKPLTMTCGELKVFIVCAKDLPNKDERGDPYVNVYLDKKYIQKTQTIVGNLNPVWNEEFTFQVEDGVKTLHLDVFDSDEPSKKDDPLGTAKIDLTDVFTKGEVEKTEQLVSSSILGLALAKQGSITFRLTFTKKP</sequence>